<evidence type="ECO:0000313" key="1">
    <source>
        <dbReference type="EMBL" id="VFU25515.1"/>
    </source>
</evidence>
<dbReference type="EMBL" id="CAADRP010000229">
    <property type="protein sequence ID" value="VFU25515.1"/>
    <property type="molecule type" value="Genomic_DNA"/>
</dbReference>
<organism evidence="1">
    <name type="scientific">Salix viminalis</name>
    <name type="common">Common osier</name>
    <name type="synonym">Basket willow</name>
    <dbReference type="NCBI Taxonomy" id="40686"/>
    <lineage>
        <taxon>Eukaryota</taxon>
        <taxon>Viridiplantae</taxon>
        <taxon>Streptophyta</taxon>
        <taxon>Embryophyta</taxon>
        <taxon>Tracheophyta</taxon>
        <taxon>Spermatophyta</taxon>
        <taxon>Magnoliopsida</taxon>
        <taxon>eudicotyledons</taxon>
        <taxon>Gunneridae</taxon>
        <taxon>Pentapetalae</taxon>
        <taxon>rosids</taxon>
        <taxon>fabids</taxon>
        <taxon>Malpighiales</taxon>
        <taxon>Salicaceae</taxon>
        <taxon>Saliceae</taxon>
        <taxon>Salix</taxon>
    </lineage>
</organism>
<proteinExistence type="predicted"/>
<accession>A0A6N2KCW3</accession>
<gene>
    <name evidence="1" type="ORF">SVIM_LOCUS60789</name>
</gene>
<reference evidence="1" key="1">
    <citation type="submission" date="2019-03" db="EMBL/GenBank/DDBJ databases">
        <authorList>
            <person name="Mank J."/>
            <person name="Almeida P."/>
        </authorList>
    </citation>
    <scope>NUCLEOTIDE SEQUENCE</scope>
    <source>
        <strain evidence="1">78183</strain>
    </source>
</reference>
<name>A0A6N2KCW3_SALVM</name>
<protein>
    <submittedName>
        <fullName evidence="1">Uncharacterized protein</fullName>
    </submittedName>
</protein>
<sequence>MNNPDDVAESEKIEGSIFGSKDSQTVASNVWICIGRIKPMEFKPNPSSIDAEKVGERKKYCHPIRRQCSNNLDLTGENVEMINDVALKDSGEAFGF</sequence>
<dbReference type="AlphaFoldDB" id="A0A6N2KCW3"/>